<comment type="caution">
    <text evidence="2">The sequence shown here is derived from an EMBL/GenBank/DDBJ whole genome shotgun (WGS) entry which is preliminary data.</text>
</comment>
<reference evidence="2 3" key="1">
    <citation type="submission" date="2023-01" db="EMBL/GenBank/DDBJ databases">
        <authorList>
            <person name="Whitehead M."/>
        </authorList>
    </citation>
    <scope>NUCLEOTIDE SEQUENCE [LARGE SCALE GENOMIC DNA]</scope>
</reference>
<gene>
    <name evidence="2" type="ORF">MEUPH1_LOCUS6521</name>
</gene>
<sequence>MRQMSQLTRLARVGDNYVFVKNPDPSTCPVSPHNPTNSKHSKRNLSNSSLSPTLGDKKSKFFITPNRYAVFDSDEIETTTPSNISIYSHGSSHIPDQREDSPAPPIYIKDISNYSSFENLLSVRMDSLANRQHHILLFSPRVCQILT</sequence>
<keyword evidence="3" id="KW-1185">Reference proteome</keyword>
<evidence type="ECO:0000256" key="1">
    <source>
        <dbReference type="SAM" id="MobiDB-lite"/>
    </source>
</evidence>
<evidence type="ECO:0000313" key="3">
    <source>
        <dbReference type="Proteomes" id="UP001160148"/>
    </source>
</evidence>
<name>A0AAV0W2H4_9HEMI</name>
<protein>
    <submittedName>
        <fullName evidence="2">Uncharacterized protein</fullName>
    </submittedName>
</protein>
<proteinExistence type="predicted"/>
<dbReference type="AlphaFoldDB" id="A0AAV0W2H4"/>
<accession>A0AAV0W2H4</accession>
<feature type="compositionally biased region" description="Polar residues" evidence="1">
    <location>
        <begin position="24"/>
        <end position="52"/>
    </location>
</feature>
<organism evidence="2 3">
    <name type="scientific">Macrosiphum euphorbiae</name>
    <name type="common">potato aphid</name>
    <dbReference type="NCBI Taxonomy" id="13131"/>
    <lineage>
        <taxon>Eukaryota</taxon>
        <taxon>Metazoa</taxon>
        <taxon>Ecdysozoa</taxon>
        <taxon>Arthropoda</taxon>
        <taxon>Hexapoda</taxon>
        <taxon>Insecta</taxon>
        <taxon>Pterygota</taxon>
        <taxon>Neoptera</taxon>
        <taxon>Paraneoptera</taxon>
        <taxon>Hemiptera</taxon>
        <taxon>Sternorrhyncha</taxon>
        <taxon>Aphidomorpha</taxon>
        <taxon>Aphidoidea</taxon>
        <taxon>Aphididae</taxon>
        <taxon>Macrosiphini</taxon>
        <taxon>Macrosiphum</taxon>
    </lineage>
</organism>
<feature type="region of interest" description="Disordered" evidence="1">
    <location>
        <begin position="24"/>
        <end position="56"/>
    </location>
</feature>
<evidence type="ECO:0000313" key="2">
    <source>
        <dbReference type="EMBL" id="CAI6350018.1"/>
    </source>
</evidence>
<dbReference type="Proteomes" id="UP001160148">
    <property type="component" value="Unassembled WGS sequence"/>
</dbReference>
<dbReference type="EMBL" id="CARXXK010000001">
    <property type="protein sequence ID" value="CAI6350018.1"/>
    <property type="molecule type" value="Genomic_DNA"/>
</dbReference>